<evidence type="ECO:0000256" key="2">
    <source>
        <dbReference type="SAM" id="Phobius"/>
    </source>
</evidence>
<gene>
    <name evidence="5" type="ORF">Q5761_08655</name>
</gene>
<feature type="domain" description="Uncharacterized protein YyaB-like PH" evidence="3">
    <location>
        <begin position="275"/>
        <end position="347"/>
    </location>
</feature>
<feature type="transmembrane region" description="Helical" evidence="2">
    <location>
        <begin position="252"/>
        <end position="271"/>
    </location>
</feature>
<keyword evidence="2" id="KW-0812">Transmembrane</keyword>
<dbReference type="EMBL" id="CP132508">
    <property type="protein sequence ID" value="WPD18433.1"/>
    <property type="molecule type" value="Genomic_DNA"/>
</dbReference>
<evidence type="ECO:0000259" key="3">
    <source>
        <dbReference type="Pfam" id="PF06713"/>
    </source>
</evidence>
<name>A0ABZ0QLR5_9FIRM</name>
<keyword evidence="6" id="KW-1185">Reference proteome</keyword>
<sequence>MEERGVRTDTASQDAPAGPGNAAPGAPRGHAGTWQDALEAAWRKPLEPGERVLELAAALLLLASFVWVAIWWPHLPDQVPIHFNLRGEADGFAAKGSIWGLLGIGVLLYALATAVTRWPASLLNWPIEPRPETARAMARASRHLLRGFKFLLMAAWLHLTVGVTAVALGRWVGLTPWFYLWIVALLAVAIGGCAAVYRAGLRLRAAPAASGPDGPWPEVVDFPAARSKILMALTAIPPLIPFYMALRGDETAIVGFVALGPYLLVVGYTFWRPSYYRVTPTHLQIRVGLMDFDVPLQRIRRVRPTWNPAASAAPSLRRVAIETDAGETVLVSPVDREGFIAVLRERCPQAVVEGGRGPCR</sequence>
<feature type="transmembrane region" description="Helical" evidence="2">
    <location>
        <begin position="178"/>
        <end position="197"/>
    </location>
</feature>
<dbReference type="InterPro" id="IPR009589">
    <property type="entry name" value="PH_YyaB-like"/>
</dbReference>
<organism evidence="5 6">
    <name type="scientific">Thermaerobacter composti</name>
    <dbReference type="NCBI Taxonomy" id="554949"/>
    <lineage>
        <taxon>Bacteria</taxon>
        <taxon>Bacillati</taxon>
        <taxon>Bacillota</taxon>
        <taxon>Clostridia</taxon>
        <taxon>Eubacteriales</taxon>
        <taxon>Clostridiales Family XVII. Incertae Sedis</taxon>
        <taxon>Thermaerobacter</taxon>
    </lineage>
</organism>
<feature type="transmembrane region" description="Helical" evidence="2">
    <location>
        <begin position="52"/>
        <end position="72"/>
    </location>
</feature>
<feature type="domain" description="DUF1648" evidence="4">
    <location>
        <begin position="59"/>
        <end position="105"/>
    </location>
</feature>
<evidence type="ECO:0000313" key="6">
    <source>
        <dbReference type="Proteomes" id="UP001304683"/>
    </source>
</evidence>
<evidence type="ECO:0000256" key="1">
    <source>
        <dbReference type="SAM" id="MobiDB-lite"/>
    </source>
</evidence>
<dbReference type="Pfam" id="PF06713">
    <property type="entry name" value="bPH_4"/>
    <property type="match status" value="1"/>
</dbReference>
<evidence type="ECO:0000259" key="4">
    <source>
        <dbReference type="Pfam" id="PF07853"/>
    </source>
</evidence>
<protein>
    <submittedName>
        <fullName evidence="5">PH domain-containing protein</fullName>
    </submittedName>
</protein>
<proteinExistence type="predicted"/>
<keyword evidence="2" id="KW-0472">Membrane</keyword>
<feature type="transmembrane region" description="Helical" evidence="2">
    <location>
        <begin position="150"/>
        <end position="172"/>
    </location>
</feature>
<dbReference type="InterPro" id="IPR012867">
    <property type="entry name" value="DUF1648"/>
</dbReference>
<feature type="transmembrane region" description="Helical" evidence="2">
    <location>
        <begin position="229"/>
        <end position="246"/>
    </location>
</feature>
<feature type="transmembrane region" description="Helical" evidence="2">
    <location>
        <begin position="92"/>
        <end position="112"/>
    </location>
</feature>
<dbReference type="Proteomes" id="UP001304683">
    <property type="component" value="Chromosome"/>
</dbReference>
<accession>A0ABZ0QLR5</accession>
<feature type="compositionally biased region" description="Low complexity" evidence="1">
    <location>
        <begin position="15"/>
        <end position="31"/>
    </location>
</feature>
<dbReference type="RefSeq" id="WP_318750269.1">
    <property type="nucleotide sequence ID" value="NZ_CP132508.1"/>
</dbReference>
<keyword evidence="2" id="KW-1133">Transmembrane helix</keyword>
<dbReference type="Pfam" id="PF07853">
    <property type="entry name" value="DUF1648"/>
    <property type="match status" value="1"/>
</dbReference>
<reference evidence="5 6" key="1">
    <citation type="submission" date="2023-08" db="EMBL/GenBank/DDBJ databases">
        <title>Genome sequence of Thermaerobacter compostii strain Ins1, a spore-forming filamentous bacterium isolated from a deep geothermal reservoir.</title>
        <authorList>
            <person name="Bregnard D."/>
            <person name="Gonzalez D."/>
            <person name="Junier P."/>
        </authorList>
    </citation>
    <scope>NUCLEOTIDE SEQUENCE [LARGE SCALE GENOMIC DNA]</scope>
    <source>
        <strain evidence="5 6">Ins1</strain>
    </source>
</reference>
<evidence type="ECO:0000313" key="5">
    <source>
        <dbReference type="EMBL" id="WPD18433.1"/>
    </source>
</evidence>
<feature type="region of interest" description="Disordered" evidence="1">
    <location>
        <begin position="1"/>
        <end position="31"/>
    </location>
</feature>